<accession>A0A8H3UPS4</accession>
<organism evidence="2 3">
    <name type="scientific">Venturia inaequalis</name>
    <name type="common">Apple scab fungus</name>
    <dbReference type="NCBI Taxonomy" id="5025"/>
    <lineage>
        <taxon>Eukaryota</taxon>
        <taxon>Fungi</taxon>
        <taxon>Dikarya</taxon>
        <taxon>Ascomycota</taxon>
        <taxon>Pezizomycotina</taxon>
        <taxon>Dothideomycetes</taxon>
        <taxon>Pleosporomycetidae</taxon>
        <taxon>Venturiales</taxon>
        <taxon>Venturiaceae</taxon>
        <taxon>Venturia</taxon>
    </lineage>
</organism>
<comment type="caution">
    <text evidence="2">The sequence shown here is derived from an EMBL/GenBank/DDBJ whole genome shotgun (WGS) entry which is preliminary data.</text>
</comment>
<reference evidence="2 3" key="1">
    <citation type="submission" date="2018-12" db="EMBL/GenBank/DDBJ databases">
        <title>Venturia inaequalis Genome Resource.</title>
        <authorList>
            <person name="Lichtner F.J."/>
        </authorList>
    </citation>
    <scope>NUCLEOTIDE SEQUENCE [LARGE SCALE GENOMIC DNA]</scope>
    <source>
        <strain evidence="2 3">120213</strain>
    </source>
</reference>
<feature type="compositionally biased region" description="Polar residues" evidence="1">
    <location>
        <begin position="57"/>
        <end position="70"/>
    </location>
</feature>
<sequence length="153" mass="17931">MRYWQMKTFFETEDSKYAEATVQSLMRFFAKREDPEELAALSASLKKRQGVMEEIASKNSGMPTWHNSTDTTEENLPLTNGYNPGILGELIDEYFNASDRTNYQDKHRQQVYLKDIDCLQSEKKGYFDPSDRTDNQDKYRQRVHLKDIDCPPV</sequence>
<dbReference type="EMBL" id="WNWS01000227">
    <property type="protein sequence ID" value="KAE9974045.1"/>
    <property type="molecule type" value="Genomic_DNA"/>
</dbReference>
<feature type="region of interest" description="Disordered" evidence="1">
    <location>
        <begin position="56"/>
        <end position="76"/>
    </location>
</feature>
<protein>
    <submittedName>
        <fullName evidence="2">Uncharacterized protein</fullName>
    </submittedName>
</protein>
<evidence type="ECO:0000313" key="3">
    <source>
        <dbReference type="Proteomes" id="UP000447873"/>
    </source>
</evidence>
<evidence type="ECO:0000256" key="1">
    <source>
        <dbReference type="SAM" id="MobiDB-lite"/>
    </source>
</evidence>
<dbReference type="Proteomes" id="UP000447873">
    <property type="component" value="Unassembled WGS sequence"/>
</dbReference>
<proteinExistence type="predicted"/>
<evidence type="ECO:0000313" key="2">
    <source>
        <dbReference type="EMBL" id="KAE9974045.1"/>
    </source>
</evidence>
<name>A0A8H3UPS4_VENIN</name>
<dbReference type="AlphaFoldDB" id="A0A8H3UPS4"/>
<gene>
    <name evidence="2" type="ORF">EG328_004040</name>
</gene>